<evidence type="ECO:0000313" key="9">
    <source>
        <dbReference type="Proteomes" id="UP000815325"/>
    </source>
</evidence>
<protein>
    <submittedName>
        <fullName evidence="8">Sodium/hydrogen exchanger family-domain-containing protein</fullName>
    </submittedName>
</protein>
<dbReference type="EMBL" id="MU070023">
    <property type="protein sequence ID" value="KAF5830615.1"/>
    <property type="molecule type" value="Genomic_DNA"/>
</dbReference>
<keyword evidence="4 6" id="KW-0472">Membrane</keyword>
<dbReference type="Gene3D" id="1.20.1530.20">
    <property type="match status" value="1"/>
</dbReference>
<organism evidence="8 9">
    <name type="scientific">Dunaliella salina</name>
    <name type="common">Green alga</name>
    <name type="synonym">Protococcus salinus</name>
    <dbReference type="NCBI Taxonomy" id="3046"/>
    <lineage>
        <taxon>Eukaryota</taxon>
        <taxon>Viridiplantae</taxon>
        <taxon>Chlorophyta</taxon>
        <taxon>core chlorophytes</taxon>
        <taxon>Chlorophyceae</taxon>
        <taxon>CS clade</taxon>
        <taxon>Chlamydomonadales</taxon>
        <taxon>Dunaliellaceae</taxon>
        <taxon>Dunaliella</taxon>
    </lineage>
</organism>
<feature type="region of interest" description="Disordered" evidence="5">
    <location>
        <begin position="261"/>
        <end position="293"/>
    </location>
</feature>
<dbReference type="InterPro" id="IPR006153">
    <property type="entry name" value="Cation/H_exchanger_TM"/>
</dbReference>
<reference evidence="8" key="1">
    <citation type="submission" date="2017-08" db="EMBL/GenBank/DDBJ databases">
        <authorList>
            <person name="Polle J.E."/>
            <person name="Barry K."/>
            <person name="Cushman J."/>
            <person name="Schmutz J."/>
            <person name="Tran D."/>
            <person name="Hathwaick L.T."/>
            <person name="Yim W.C."/>
            <person name="Jenkins J."/>
            <person name="Mckie-Krisberg Z.M."/>
            <person name="Prochnik S."/>
            <person name="Lindquist E."/>
            <person name="Dockter R.B."/>
            <person name="Adam C."/>
            <person name="Molina H."/>
            <person name="Bunkerborg J."/>
            <person name="Jin E."/>
            <person name="Buchheim M."/>
            <person name="Magnuson J."/>
        </authorList>
    </citation>
    <scope>NUCLEOTIDE SEQUENCE</scope>
    <source>
        <strain evidence="8">CCAP 19/18</strain>
    </source>
</reference>
<evidence type="ECO:0000313" key="8">
    <source>
        <dbReference type="EMBL" id="KAF5830615.1"/>
    </source>
</evidence>
<proteinExistence type="predicted"/>
<evidence type="ECO:0000256" key="5">
    <source>
        <dbReference type="SAM" id="MobiDB-lite"/>
    </source>
</evidence>
<keyword evidence="9" id="KW-1185">Reference proteome</keyword>
<evidence type="ECO:0000256" key="2">
    <source>
        <dbReference type="ARBA" id="ARBA00022692"/>
    </source>
</evidence>
<dbReference type="PANTHER" id="PTHR31382:SF1">
    <property type="entry name" value="SODIUM ION_PROTON EXCHANGER (EUROFUNG)"/>
    <property type="match status" value="1"/>
</dbReference>
<name>A0ABQ7G7N0_DUNSA</name>
<dbReference type="Pfam" id="PF00999">
    <property type="entry name" value="Na_H_Exchanger"/>
    <property type="match status" value="1"/>
</dbReference>
<feature type="domain" description="Cation/H+ exchanger transmembrane" evidence="7">
    <location>
        <begin position="8"/>
        <end position="232"/>
    </location>
</feature>
<feature type="transmembrane region" description="Helical" evidence="6">
    <location>
        <begin position="111"/>
        <end position="133"/>
    </location>
</feature>
<feature type="transmembrane region" description="Helical" evidence="6">
    <location>
        <begin position="174"/>
        <end position="195"/>
    </location>
</feature>
<sequence length="395" mass="44600">MLPLVLLEVASGSWKSAKFLGVVVAWETLGGIAFGIAFGWLSGKLLAWSLRHACMEHDSLLAYTYVLSIGTLGITQMLELNGILACFFSGLFFSAGLNAKERTEELQLQETADLLAGNLFFLMLGAVLPWGVWFRELSWWRLSVLAVSVNLLKRLPVVLAACRALPNIMSWREALLAGWFGPIGAASFLYALELLRRIRDPHAAREAYLVVTWMVMISVFLHSTTGVPLTKWLARGMERDPSDPEERDDVFKTWDVQDWRSAIEPESSEPPRMRKDSRSQAPEAPLPPPGKLFIRVPSSPSPLLRLSQQQQMGQRPSGQDEEIHGAAQQVLDGPLSQAMGIESMTRQEARCYPPWLQRFKRWLAASTKLFHREPSSWITKRERRRWRQGQKSSCI</sequence>
<feature type="transmembrane region" description="Helical" evidence="6">
    <location>
        <begin position="82"/>
        <end position="99"/>
    </location>
</feature>
<evidence type="ECO:0000256" key="1">
    <source>
        <dbReference type="ARBA" id="ARBA00004141"/>
    </source>
</evidence>
<feature type="transmembrane region" description="Helical" evidence="6">
    <location>
        <begin position="20"/>
        <end position="40"/>
    </location>
</feature>
<keyword evidence="2 6" id="KW-0812">Transmembrane</keyword>
<feature type="region of interest" description="Disordered" evidence="5">
    <location>
        <begin position="303"/>
        <end position="322"/>
    </location>
</feature>
<feature type="compositionally biased region" description="Low complexity" evidence="5">
    <location>
        <begin position="303"/>
        <end position="317"/>
    </location>
</feature>
<keyword evidence="3 6" id="KW-1133">Transmembrane helix</keyword>
<accession>A0ABQ7G7N0</accession>
<evidence type="ECO:0000256" key="6">
    <source>
        <dbReference type="SAM" id="Phobius"/>
    </source>
</evidence>
<gene>
    <name evidence="8" type="ORF">DUNSADRAFT_14259</name>
</gene>
<dbReference type="PANTHER" id="PTHR31382">
    <property type="entry name" value="NA(+)/H(+) ANTIPORTER"/>
    <property type="match status" value="1"/>
</dbReference>
<dbReference type="InterPro" id="IPR004712">
    <property type="entry name" value="Na+/H+_antiporter_fungi"/>
</dbReference>
<evidence type="ECO:0000259" key="7">
    <source>
        <dbReference type="Pfam" id="PF00999"/>
    </source>
</evidence>
<evidence type="ECO:0000256" key="3">
    <source>
        <dbReference type="ARBA" id="ARBA00022989"/>
    </source>
</evidence>
<feature type="compositionally biased region" description="Basic and acidic residues" evidence="5">
    <location>
        <begin position="261"/>
        <end position="278"/>
    </location>
</feature>
<comment type="subcellular location">
    <subcellularLocation>
        <location evidence="1">Membrane</location>
        <topology evidence="1">Multi-pass membrane protein</topology>
    </subcellularLocation>
</comment>
<dbReference type="Proteomes" id="UP000815325">
    <property type="component" value="Unassembled WGS sequence"/>
</dbReference>
<dbReference type="InterPro" id="IPR038770">
    <property type="entry name" value="Na+/solute_symporter_sf"/>
</dbReference>
<feature type="transmembrane region" description="Helical" evidence="6">
    <location>
        <begin position="207"/>
        <end position="229"/>
    </location>
</feature>
<evidence type="ECO:0000256" key="4">
    <source>
        <dbReference type="ARBA" id="ARBA00023136"/>
    </source>
</evidence>
<comment type="caution">
    <text evidence="8">The sequence shown here is derived from an EMBL/GenBank/DDBJ whole genome shotgun (WGS) entry which is preliminary data.</text>
</comment>